<keyword evidence="3 5" id="KW-0238">DNA-binding</keyword>
<dbReference type="InterPro" id="IPR001647">
    <property type="entry name" value="HTH_TetR"/>
</dbReference>
<dbReference type="Pfam" id="PF00440">
    <property type="entry name" value="TetR_N"/>
    <property type="match status" value="1"/>
</dbReference>
<dbReference type="PANTHER" id="PTHR30055:SF234">
    <property type="entry name" value="HTH-TYPE TRANSCRIPTIONAL REGULATOR BETI"/>
    <property type="match status" value="1"/>
</dbReference>
<dbReference type="InterPro" id="IPR036271">
    <property type="entry name" value="Tet_transcr_reg_TetR-rel_C_sf"/>
</dbReference>
<evidence type="ECO:0000259" key="6">
    <source>
        <dbReference type="PROSITE" id="PS50977"/>
    </source>
</evidence>
<dbReference type="EMBL" id="JAGGMR010000001">
    <property type="protein sequence ID" value="MBP2192908.1"/>
    <property type="molecule type" value="Genomic_DNA"/>
</dbReference>
<proteinExistence type="predicted"/>
<feature type="domain" description="HTH tetR-type" evidence="6">
    <location>
        <begin position="11"/>
        <end position="71"/>
    </location>
</feature>
<keyword evidence="8" id="KW-1185">Reference proteome</keyword>
<dbReference type="PROSITE" id="PS50977">
    <property type="entry name" value="HTH_TETR_2"/>
    <property type="match status" value="1"/>
</dbReference>
<evidence type="ECO:0000313" key="8">
    <source>
        <dbReference type="Proteomes" id="UP001519325"/>
    </source>
</evidence>
<dbReference type="Gene3D" id="1.10.357.10">
    <property type="entry name" value="Tetracycline Repressor, domain 2"/>
    <property type="match status" value="1"/>
</dbReference>
<keyword evidence="4" id="KW-0804">Transcription</keyword>
<organism evidence="7 8">
    <name type="scientific">Nocardia goodfellowii</name>
    <dbReference type="NCBI Taxonomy" id="882446"/>
    <lineage>
        <taxon>Bacteria</taxon>
        <taxon>Bacillati</taxon>
        <taxon>Actinomycetota</taxon>
        <taxon>Actinomycetes</taxon>
        <taxon>Mycobacteriales</taxon>
        <taxon>Nocardiaceae</taxon>
        <taxon>Nocardia</taxon>
    </lineage>
</organism>
<evidence type="ECO:0000256" key="2">
    <source>
        <dbReference type="ARBA" id="ARBA00023015"/>
    </source>
</evidence>
<comment type="caution">
    <text evidence="7">The sequence shown here is derived from an EMBL/GenBank/DDBJ whole genome shotgun (WGS) entry which is preliminary data.</text>
</comment>
<feature type="DNA-binding region" description="H-T-H motif" evidence="5">
    <location>
        <begin position="34"/>
        <end position="53"/>
    </location>
</feature>
<dbReference type="SUPFAM" id="SSF48498">
    <property type="entry name" value="Tetracyclin repressor-like, C-terminal domain"/>
    <property type="match status" value="1"/>
</dbReference>
<evidence type="ECO:0000256" key="4">
    <source>
        <dbReference type="ARBA" id="ARBA00023163"/>
    </source>
</evidence>
<dbReference type="SUPFAM" id="SSF46689">
    <property type="entry name" value="Homeodomain-like"/>
    <property type="match status" value="1"/>
</dbReference>
<reference evidence="7 8" key="1">
    <citation type="submission" date="2021-03" db="EMBL/GenBank/DDBJ databases">
        <title>Sequencing the genomes of 1000 actinobacteria strains.</title>
        <authorList>
            <person name="Klenk H.-P."/>
        </authorList>
    </citation>
    <scope>NUCLEOTIDE SEQUENCE [LARGE SCALE GENOMIC DNA]</scope>
    <source>
        <strain evidence="7 8">DSM 45516</strain>
    </source>
</reference>
<dbReference type="Proteomes" id="UP001519325">
    <property type="component" value="Unassembled WGS sequence"/>
</dbReference>
<sequence length="205" mass="23099">MVQRGAYSKGIAKREEILTAALEIVARNGYSRTTVRELADAVGLSQTGLLHYFGTKEQLFTEILRRRDEVDLRCYGGPEGDGPPDMAGVMERLVRHNAEVPGLVQLYSRFSSEAAEPGHPAHDFFRDRYRAARAEISAGVRRLREAGRLPDDLDDERVTVLMLAVMDGLQMQWMYDPSVDMADHIAYFWRLVGEPSGVRGEESRQ</sequence>
<dbReference type="PRINTS" id="PR00455">
    <property type="entry name" value="HTHTETR"/>
</dbReference>
<keyword evidence="2" id="KW-0805">Transcription regulation</keyword>
<evidence type="ECO:0000256" key="1">
    <source>
        <dbReference type="ARBA" id="ARBA00022491"/>
    </source>
</evidence>
<evidence type="ECO:0000256" key="5">
    <source>
        <dbReference type="PROSITE-ProRule" id="PRU00335"/>
    </source>
</evidence>
<dbReference type="PANTHER" id="PTHR30055">
    <property type="entry name" value="HTH-TYPE TRANSCRIPTIONAL REGULATOR RUTR"/>
    <property type="match status" value="1"/>
</dbReference>
<dbReference type="RefSeq" id="WP_307869787.1">
    <property type="nucleotide sequence ID" value="NZ_JAGGMR010000001.1"/>
</dbReference>
<keyword evidence="1" id="KW-0678">Repressor</keyword>
<evidence type="ECO:0000256" key="3">
    <source>
        <dbReference type="ARBA" id="ARBA00023125"/>
    </source>
</evidence>
<gene>
    <name evidence="7" type="ORF">BJ987_005809</name>
</gene>
<dbReference type="Pfam" id="PF13977">
    <property type="entry name" value="TetR_C_6"/>
    <property type="match status" value="1"/>
</dbReference>
<evidence type="ECO:0000313" key="7">
    <source>
        <dbReference type="EMBL" id="MBP2192908.1"/>
    </source>
</evidence>
<accession>A0ABS4QP92</accession>
<dbReference type="InterPro" id="IPR039538">
    <property type="entry name" value="BetI_C"/>
</dbReference>
<dbReference type="InterPro" id="IPR050109">
    <property type="entry name" value="HTH-type_TetR-like_transc_reg"/>
</dbReference>
<name>A0ABS4QP92_9NOCA</name>
<dbReference type="InterPro" id="IPR009057">
    <property type="entry name" value="Homeodomain-like_sf"/>
</dbReference>
<protein>
    <submittedName>
        <fullName evidence="7">AcrR family transcriptional regulator</fullName>
    </submittedName>
</protein>